<gene>
    <name evidence="2" type="ORF">ACFO6S_16900</name>
</gene>
<keyword evidence="1" id="KW-0812">Transmembrane</keyword>
<comment type="caution">
    <text evidence="2">The sequence shown here is derived from an EMBL/GenBank/DDBJ whole genome shotgun (WGS) entry which is preliminary data.</text>
</comment>
<dbReference type="RefSeq" id="WP_378418933.1">
    <property type="nucleotide sequence ID" value="NZ_JBHSFO010000010.1"/>
</dbReference>
<evidence type="ECO:0000313" key="3">
    <source>
        <dbReference type="Proteomes" id="UP001595914"/>
    </source>
</evidence>
<organism evidence="2 3">
    <name type="scientific">Rhodococcus kronopolitis</name>
    <dbReference type="NCBI Taxonomy" id="1460226"/>
    <lineage>
        <taxon>Bacteria</taxon>
        <taxon>Bacillati</taxon>
        <taxon>Actinomycetota</taxon>
        <taxon>Actinomycetes</taxon>
        <taxon>Mycobacteriales</taxon>
        <taxon>Nocardiaceae</taxon>
        <taxon>Rhodococcus</taxon>
    </lineage>
</organism>
<keyword evidence="1" id="KW-1133">Transmembrane helix</keyword>
<protein>
    <submittedName>
        <fullName evidence="2">Uncharacterized protein</fullName>
    </submittedName>
</protein>
<name>A0ABV9FWN1_9NOCA</name>
<feature type="transmembrane region" description="Helical" evidence="1">
    <location>
        <begin position="12"/>
        <end position="35"/>
    </location>
</feature>
<feature type="transmembrane region" description="Helical" evidence="1">
    <location>
        <begin position="41"/>
        <end position="61"/>
    </location>
</feature>
<evidence type="ECO:0000256" key="1">
    <source>
        <dbReference type="SAM" id="Phobius"/>
    </source>
</evidence>
<evidence type="ECO:0000313" key="2">
    <source>
        <dbReference type="EMBL" id="MFC4605380.1"/>
    </source>
</evidence>
<proteinExistence type="predicted"/>
<accession>A0ABV9FWN1</accession>
<keyword evidence="3" id="KW-1185">Reference proteome</keyword>
<dbReference type="EMBL" id="JBHSFO010000010">
    <property type="protein sequence ID" value="MFC4605380.1"/>
    <property type="molecule type" value="Genomic_DNA"/>
</dbReference>
<keyword evidence="1" id="KW-0472">Membrane</keyword>
<reference evidence="3" key="1">
    <citation type="journal article" date="2019" name="Int. J. Syst. Evol. Microbiol.">
        <title>The Global Catalogue of Microorganisms (GCM) 10K type strain sequencing project: providing services to taxonomists for standard genome sequencing and annotation.</title>
        <authorList>
            <consortium name="The Broad Institute Genomics Platform"/>
            <consortium name="The Broad Institute Genome Sequencing Center for Infectious Disease"/>
            <person name="Wu L."/>
            <person name="Ma J."/>
        </authorList>
    </citation>
    <scope>NUCLEOTIDE SEQUENCE [LARGE SCALE GENOMIC DNA]</scope>
    <source>
        <strain evidence="3">CCUG 54520</strain>
    </source>
</reference>
<dbReference type="Proteomes" id="UP001595914">
    <property type="component" value="Unassembled WGS sequence"/>
</dbReference>
<sequence>MTGRRGGGTSFGLFALLSLGAAAAVLVVTTAVVAVLRPGPVVALVIVLAGVAGAIAAMGLVSTRLTRRALGEPDDDPETGSPS</sequence>